<keyword evidence="1" id="KW-0472">Membrane</keyword>
<accession>I1CK71</accession>
<dbReference type="AlphaFoldDB" id="I1CK71"/>
<protein>
    <submittedName>
        <fullName evidence="2">Uncharacterized protein</fullName>
    </submittedName>
</protein>
<evidence type="ECO:0000256" key="1">
    <source>
        <dbReference type="SAM" id="Phobius"/>
    </source>
</evidence>
<proteinExistence type="predicted"/>
<keyword evidence="3" id="KW-1185">Reference proteome</keyword>
<organism evidence="2 3">
    <name type="scientific">Rhizopus delemar (strain RA 99-880 / ATCC MYA-4621 / FGSC 9543 / NRRL 43880)</name>
    <name type="common">Mucormycosis agent</name>
    <name type="synonym">Rhizopus arrhizus var. delemar</name>
    <dbReference type="NCBI Taxonomy" id="246409"/>
    <lineage>
        <taxon>Eukaryota</taxon>
        <taxon>Fungi</taxon>
        <taxon>Fungi incertae sedis</taxon>
        <taxon>Mucoromycota</taxon>
        <taxon>Mucoromycotina</taxon>
        <taxon>Mucoromycetes</taxon>
        <taxon>Mucorales</taxon>
        <taxon>Mucorineae</taxon>
        <taxon>Rhizopodaceae</taxon>
        <taxon>Rhizopus</taxon>
    </lineage>
</organism>
<feature type="transmembrane region" description="Helical" evidence="1">
    <location>
        <begin position="29"/>
        <end position="47"/>
    </location>
</feature>
<evidence type="ECO:0000313" key="2">
    <source>
        <dbReference type="EMBL" id="EIE88851.1"/>
    </source>
</evidence>
<sequence>MSEVEHIQSPLKLADIHLFIAQSSKIAKLYQALSMFVIAVLMITTIIHQL</sequence>
<dbReference type="VEuPathDB" id="FungiDB:RO3G_13562"/>
<name>I1CK71_RHIO9</name>
<reference evidence="2 3" key="1">
    <citation type="journal article" date="2009" name="PLoS Genet.">
        <title>Genomic analysis of the basal lineage fungus Rhizopus oryzae reveals a whole-genome duplication.</title>
        <authorList>
            <person name="Ma L.-J."/>
            <person name="Ibrahim A.S."/>
            <person name="Skory C."/>
            <person name="Grabherr M.G."/>
            <person name="Burger G."/>
            <person name="Butler M."/>
            <person name="Elias M."/>
            <person name="Idnurm A."/>
            <person name="Lang B.F."/>
            <person name="Sone T."/>
            <person name="Abe A."/>
            <person name="Calvo S.E."/>
            <person name="Corrochano L.M."/>
            <person name="Engels R."/>
            <person name="Fu J."/>
            <person name="Hansberg W."/>
            <person name="Kim J.-M."/>
            <person name="Kodira C.D."/>
            <person name="Koehrsen M.J."/>
            <person name="Liu B."/>
            <person name="Miranda-Saavedra D."/>
            <person name="O'Leary S."/>
            <person name="Ortiz-Castellanos L."/>
            <person name="Poulter R."/>
            <person name="Rodriguez-Romero J."/>
            <person name="Ruiz-Herrera J."/>
            <person name="Shen Y.-Q."/>
            <person name="Zeng Q."/>
            <person name="Galagan J."/>
            <person name="Birren B.W."/>
            <person name="Cuomo C.A."/>
            <person name="Wickes B.L."/>
        </authorList>
    </citation>
    <scope>NUCLEOTIDE SEQUENCE [LARGE SCALE GENOMIC DNA]</scope>
    <source>
        <strain evidence="3">RA 99-880 / ATCC MYA-4621 / FGSC 9543 / NRRL 43880</strain>
    </source>
</reference>
<dbReference type="RefSeq" id="XP_067524247.1">
    <property type="nucleotide sequence ID" value="XM_067668146.1"/>
</dbReference>
<gene>
    <name evidence="2" type="ORF">RO3G_13562</name>
</gene>
<dbReference type="InParanoid" id="I1CK71"/>
<dbReference type="GeneID" id="93620527"/>
<keyword evidence="1" id="KW-0812">Transmembrane</keyword>
<keyword evidence="1" id="KW-1133">Transmembrane helix</keyword>
<dbReference type="EMBL" id="CH476743">
    <property type="protein sequence ID" value="EIE88851.1"/>
    <property type="molecule type" value="Genomic_DNA"/>
</dbReference>
<evidence type="ECO:0000313" key="3">
    <source>
        <dbReference type="Proteomes" id="UP000009138"/>
    </source>
</evidence>
<dbReference type="Proteomes" id="UP000009138">
    <property type="component" value="Unassembled WGS sequence"/>
</dbReference>